<dbReference type="SUPFAM" id="SSF160059">
    <property type="entry name" value="PriA/YqbF domain"/>
    <property type="match status" value="1"/>
</dbReference>
<evidence type="ECO:0000259" key="8">
    <source>
        <dbReference type="Pfam" id="PF25005"/>
    </source>
</evidence>
<reference evidence="9 10" key="1">
    <citation type="journal article" date="2023" name="Insect Mol. Biol.">
        <title>Genome sequencing provides insights into the evolution of gene families encoding plant cell wall-degrading enzymes in longhorned beetles.</title>
        <authorList>
            <person name="Shin N.R."/>
            <person name="Okamura Y."/>
            <person name="Kirsch R."/>
            <person name="Pauchet Y."/>
        </authorList>
    </citation>
    <scope>NUCLEOTIDE SEQUENCE [LARGE SCALE GENOMIC DNA]</scope>
    <source>
        <strain evidence="9">EAD_L_NR</strain>
    </source>
</reference>
<dbReference type="FunFam" id="1.20.58.1020:FF:000001">
    <property type="entry name" value="DNA replication complex GINS protein PSF2"/>
    <property type="match status" value="1"/>
</dbReference>
<organism evidence="9 10">
    <name type="scientific">Exocentrus adspersus</name>
    <dbReference type="NCBI Taxonomy" id="1586481"/>
    <lineage>
        <taxon>Eukaryota</taxon>
        <taxon>Metazoa</taxon>
        <taxon>Ecdysozoa</taxon>
        <taxon>Arthropoda</taxon>
        <taxon>Hexapoda</taxon>
        <taxon>Insecta</taxon>
        <taxon>Pterygota</taxon>
        <taxon>Neoptera</taxon>
        <taxon>Endopterygota</taxon>
        <taxon>Coleoptera</taxon>
        <taxon>Polyphaga</taxon>
        <taxon>Cucujiformia</taxon>
        <taxon>Chrysomeloidea</taxon>
        <taxon>Cerambycidae</taxon>
        <taxon>Lamiinae</taxon>
        <taxon>Acanthocinini</taxon>
        <taxon>Exocentrus</taxon>
    </lineage>
</organism>
<dbReference type="PIRSF" id="PIRSF028998">
    <property type="entry name" value="GINS_Psf2_subgr"/>
    <property type="match status" value="1"/>
</dbReference>
<sequence>MDPDEVEFLGEKQYVTIIPTFNSGVIHLISGDVGPFRASLPVRTPLWMAINLKQQQKCKIQQPDWMDVERLESIREDEKLSRTFTKMPNEHYMVIAKLLLGCASDDIPRADEIRTIIKDIWDIRMSKIRSSVDALVKNAGSYAAVDNLTVMEINSIRPILPHALDQLHRIKASRKRPGTQSLGTTTFVSSSNNRSSFPSTSFIS</sequence>
<evidence type="ECO:0000256" key="6">
    <source>
        <dbReference type="SAM" id="MobiDB-lite"/>
    </source>
</evidence>
<feature type="domain" description="GINS subunit" evidence="7">
    <location>
        <begin position="65"/>
        <end position="167"/>
    </location>
</feature>
<dbReference type="AlphaFoldDB" id="A0AAV8VFR0"/>
<evidence type="ECO:0000256" key="3">
    <source>
        <dbReference type="ARBA" id="ARBA00022705"/>
    </source>
</evidence>
<dbReference type="Gene3D" id="1.20.58.1020">
    <property type="match status" value="1"/>
</dbReference>
<dbReference type="InterPro" id="IPR056784">
    <property type="entry name" value="PSF2_N"/>
</dbReference>
<dbReference type="PANTHER" id="PTHR12772:SF0">
    <property type="entry name" value="DNA REPLICATION COMPLEX GINS PROTEIN PSF2"/>
    <property type="match status" value="1"/>
</dbReference>
<keyword evidence="10" id="KW-1185">Reference proteome</keyword>
<proteinExistence type="inferred from homology"/>
<dbReference type="Pfam" id="PF25005">
    <property type="entry name" value="PSF2_N"/>
    <property type="match status" value="1"/>
</dbReference>
<dbReference type="CDD" id="cd11712">
    <property type="entry name" value="GINS_A_psf2"/>
    <property type="match status" value="1"/>
</dbReference>
<comment type="similarity">
    <text evidence="2 5">Belongs to the GINS2/PSF2 family.</text>
</comment>
<keyword evidence="3 5" id="KW-0235">DNA replication</keyword>
<comment type="subunit">
    <text evidence="5">Component of the GINS complex.</text>
</comment>
<dbReference type="EMBL" id="JANEYG010000107">
    <property type="protein sequence ID" value="KAJ8912927.1"/>
    <property type="molecule type" value="Genomic_DNA"/>
</dbReference>
<accession>A0AAV8VFR0</accession>
<evidence type="ECO:0000256" key="4">
    <source>
        <dbReference type="ARBA" id="ARBA00023242"/>
    </source>
</evidence>
<evidence type="ECO:0000313" key="9">
    <source>
        <dbReference type="EMBL" id="KAJ8912927.1"/>
    </source>
</evidence>
<evidence type="ECO:0000256" key="2">
    <source>
        <dbReference type="ARBA" id="ARBA00010565"/>
    </source>
</evidence>
<dbReference type="FunFam" id="3.40.5.50:FF:000001">
    <property type="entry name" value="DNA replication complex GINS protein PSF2"/>
    <property type="match status" value="1"/>
</dbReference>
<dbReference type="InterPro" id="IPR036224">
    <property type="entry name" value="GINS_bundle-like_dom_sf"/>
</dbReference>
<comment type="caution">
    <text evidence="9">The sequence shown here is derived from an EMBL/GenBank/DDBJ whole genome shotgun (WGS) entry which is preliminary data.</text>
</comment>
<dbReference type="CDD" id="cd21694">
    <property type="entry name" value="GINS_B_Psf2"/>
    <property type="match status" value="1"/>
</dbReference>
<dbReference type="Proteomes" id="UP001159042">
    <property type="component" value="Unassembled WGS sequence"/>
</dbReference>
<name>A0AAV8VFR0_9CUCU</name>
<dbReference type="GO" id="GO:0071162">
    <property type="term" value="C:CMG complex"/>
    <property type="evidence" value="ECO:0007669"/>
    <property type="project" value="UniProtKB-ARBA"/>
</dbReference>
<evidence type="ECO:0000256" key="1">
    <source>
        <dbReference type="ARBA" id="ARBA00004123"/>
    </source>
</evidence>
<dbReference type="GO" id="GO:0000811">
    <property type="term" value="C:GINS complex"/>
    <property type="evidence" value="ECO:0007669"/>
    <property type="project" value="TreeGrafter"/>
</dbReference>
<dbReference type="InterPro" id="IPR007257">
    <property type="entry name" value="GINS_Psf2"/>
</dbReference>
<evidence type="ECO:0000259" key="7">
    <source>
        <dbReference type="Pfam" id="PF05916"/>
    </source>
</evidence>
<dbReference type="SUPFAM" id="SSF158573">
    <property type="entry name" value="GINS helical bundle-like"/>
    <property type="match status" value="1"/>
</dbReference>
<evidence type="ECO:0000256" key="5">
    <source>
        <dbReference type="PIRNR" id="PIRNR028998"/>
    </source>
</evidence>
<dbReference type="Pfam" id="PF05916">
    <property type="entry name" value="Sld5"/>
    <property type="match status" value="1"/>
</dbReference>
<dbReference type="PANTHER" id="PTHR12772">
    <property type="entry name" value="DNA REPLICATION COMPLEX GINS PROTEIN PSF2"/>
    <property type="match status" value="1"/>
</dbReference>
<dbReference type="GO" id="GO:0006260">
    <property type="term" value="P:DNA replication"/>
    <property type="evidence" value="ECO:0007669"/>
    <property type="project" value="UniProtKB-KW"/>
</dbReference>
<keyword evidence="4 5" id="KW-0539">Nucleus</keyword>
<evidence type="ECO:0000313" key="10">
    <source>
        <dbReference type="Proteomes" id="UP001159042"/>
    </source>
</evidence>
<dbReference type="InterPro" id="IPR021151">
    <property type="entry name" value="GINS_A"/>
</dbReference>
<dbReference type="Gene3D" id="3.40.5.50">
    <property type="match status" value="1"/>
</dbReference>
<gene>
    <name evidence="9" type="ORF">NQ315_017257</name>
</gene>
<comment type="subcellular location">
    <subcellularLocation>
        <location evidence="1 5">Nucleus</location>
    </subcellularLocation>
</comment>
<feature type="domain" description="DNA replication complex GINS protein PSF2 N-terminal" evidence="8">
    <location>
        <begin position="2"/>
        <end position="61"/>
    </location>
</feature>
<dbReference type="GO" id="GO:0000727">
    <property type="term" value="P:double-strand break repair via break-induced replication"/>
    <property type="evidence" value="ECO:0007669"/>
    <property type="project" value="TreeGrafter"/>
</dbReference>
<feature type="compositionally biased region" description="Low complexity" evidence="6">
    <location>
        <begin position="184"/>
        <end position="204"/>
    </location>
</feature>
<feature type="region of interest" description="Disordered" evidence="6">
    <location>
        <begin position="174"/>
        <end position="204"/>
    </location>
</feature>
<protein>
    <recommendedName>
        <fullName evidence="5">DNA replication complex GINS protein PSF2</fullName>
    </recommendedName>
</protein>